<proteinExistence type="predicted"/>
<dbReference type="EMBL" id="JAWDJW010001390">
    <property type="protein sequence ID" value="KAK3079081.1"/>
    <property type="molecule type" value="Genomic_DNA"/>
</dbReference>
<gene>
    <name evidence="1" type="ORF">LTS18_005788</name>
</gene>
<organism evidence="1 2">
    <name type="scientific">Coniosporium uncinatum</name>
    <dbReference type="NCBI Taxonomy" id="93489"/>
    <lineage>
        <taxon>Eukaryota</taxon>
        <taxon>Fungi</taxon>
        <taxon>Dikarya</taxon>
        <taxon>Ascomycota</taxon>
        <taxon>Pezizomycotina</taxon>
        <taxon>Dothideomycetes</taxon>
        <taxon>Dothideomycetes incertae sedis</taxon>
        <taxon>Coniosporium</taxon>
    </lineage>
</organism>
<comment type="caution">
    <text evidence="1">The sequence shown here is derived from an EMBL/GenBank/DDBJ whole genome shotgun (WGS) entry which is preliminary data.</text>
</comment>
<reference evidence="1" key="1">
    <citation type="submission" date="2024-09" db="EMBL/GenBank/DDBJ databases">
        <title>Black Yeasts Isolated from many extreme environments.</title>
        <authorList>
            <person name="Coleine C."/>
            <person name="Stajich J.E."/>
            <person name="Selbmann L."/>
        </authorList>
    </citation>
    <scope>NUCLEOTIDE SEQUENCE</scope>
    <source>
        <strain evidence="1">CCFEE 5737</strain>
    </source>
</reference>
<protein>
    <submittedName>
        <fullName evidence="1">Uncharacterized protein</fullName>
    </submittedName>
</protein>
<sequence length="344" mass="38656">MVATSGAQLLPEDAIDTLTKTLLPQTTILTPNLPEAVLLLKHAGRRMNEPESADDVAKIACEVQKLGPKYVLLKGGHLPMTKGRVISKTEGNRHLVLNSKNTHGTGCSLASAIASNLASGMPMIQAVRRANQYVAAGIRTSQDLGKGSGPINHFHSTYTLPFAPGHFIDYMLDREDVKGPWREHTEHDFVRQMADGTLPLEQFKYYLIQDYLFLIHFSRANALLAYKSKSMEDLRKSSQSVVHLQEEMKLHIEFCRDFGLSPEEIEDQEESQACTAYTRYVLDVGQVEDWFGLQIALLPCLLGYGMIARRLHDDSKTVREGNLYTKWIDTYIADDYEQSVKDVR</sequence>
<evidence type="ECO:0000313" key="2">
    <source>
        <dbReference type="Proteomes" id="UP001186974"/>
    </source>
</evidence>
<dbReference type="Proteomes" id="UP001186974">
    <property type="component" value="Unassembled WGS sequence"/>
</dbReference>
<accession>A0ACC3DR02</accession>
<evidence type="ECO:0000313" key="1">
    <source>
        <dbReference type="EMBL" id="KAK3079081.1"/>
    </source>
</evidence>
<feature type="non-terminal residue" evidence="1">
    <location>
        <position position="344"/>
    </location>
</feature>
<keyword evidence="2" id="KW-1185">Reference proteome</keyword>
<name>A0ACC3DR02_9PEZI</name>